<dbReference type="RefSeq" id="WP_217336305.1">
    <property type="nucleotide sequence ID" value="NZ_JAHQZT010000049.1"/>
</dbReference>
<dbReference type="Pfam" id="PF13245">
    <property type="entry name" value="AAA_19"/>
    <property type="match status" value="1"/>
</dbReference>
<keyword evidence="4" id="KW-1185">Reference proteome</keyword>
<gene>
    <name evidence="3" type="ORF">KTN04_16405</name>
</gene>
<dbReference type="PANTHER" id="PTHR11070:SF2">
    <property type="entry name" value="ATP-DEPENDENT DNA HELICASE SRS2"/>
    <property type="match status" value="1"/>
</dbReference>
<dbReference type="PANTHER" id="PTHR11070">
    <property type="entry name" value="UVRD / RECB / PCRA DNA HELICASE FAMILY MEMBER"/>
    <property type="match status" value="1"/>
</dbReference>
<comment type="caution">
    <text evidence="3">The sequence shown here is derived from an EMBL/GenBank/DDBJ whole genome shotgun (WGS) entry which is preliminary data.</text>
</comment>
<dbReference type="InterPro" id="IPR000212">
    <property type="entry name" value="DNA_helicase_UvrD/REP"/>
</dbReference>
<proteinExistence type="predicted"/>
<dbReference type="InterPro" id="IPR011528">
    <property type="entry name" value="NERD"/>
</dbReference>
<protein>
    <recommendedName>
        <fullName evidence="1">DNA 3'-5' helicase II</fullName>
    </recommendedName>
</protein>
<evidence type="ECO:0000256" key="1">
    <source>
        <dbReference type="ARBA" id="ARBA00034923"/>
    </source>
</evidence>
<reference evidence="3 4" key="1">
    <citation type="submission" date="2021-06" db="EMBL/GenBank/DDBJ databases">
        <title>Bacterium isolated from marine sediment.</title>
        <authorList>
            <person name="Zhu K.-L."/>
            <person name="Du Z.-J."/>
            <person name="Liang Q.-Y."/>
        </authorList>
    </citation>
    <scope>NUCLEOTIDE SEQUENCE [LARGE SCALE GENOMIC DNA]</scope>
    <source>
        <strain evidence="3 4">A346</strain>
    </source>
</reference>
<organism evidence="3 4">
    <name type="scientific">Marinobacterium weihaiense</name>
    <dbReference type="NCBI Taxonomy" id="2851016"/>
    <lineage>
        <taxon>Bacteria</taxon>
        <taxon>Pseudomonadati</taxon>
        <taxon>Pseudomonadota</taxon>
        <taxon>Gammaproteobacteria</taxon>
        <taxon>Oceanospirillales</taxon>
        <taxon>Oceanospirillaceae</taxon>
        <taxon>Marinobacterium</taxon>
    </lineage>
</organism>
<evidence type="ECO:0000313" key="3">
    <source>
        <dbReference type="EMBL" id="MBV0934918.1"/>
    </source>
</evidence>
<sequence length="652" mass="76345">MAKIFPSLEVIKKSKQKPTEGELFLLNELSQNFDAEVEIYFQPFFNGERPDIIIIHQIMGVIIIEVKDWDLLFYNLDENNKWHVSNNGSVIRSPFAQVFGYKKNMFDLHINGLLEKNLNNKNFYKAISCYVYFHKENKESIKRFFSPRIDEFKSMLKEHNNAYAENPIDHDKYERKREWLNSKIKRFERDLYRHSVTKDQLMKIKFPLSKKSDIYPISIHDAFLRYLQPPYHYLNEGKEIEYTKVQERLVTSEQGKREKIKGIAGSGKTTVLAKRAVNAHSRHGGNVLILTFNLTLRMYIKDKINEVRSDFSWGAFGIINYHRFMSAALSQYGIDVSVPEEIKNDKEKVSAYLDSKYYSNENVFESCEIEEKFDTILVDEIQDYKPEWIKIIRKYFLSDQGEMVLFGDEKQNIYEREIDEENTTKVVQGFGRWNKLSKSFRYKEDSYILDVAKKFQEVFFSDRYELDFSEAMQPALSGIGVNQCVLIEAGDINSIVNYVFSVAKRASIHPNDMVILSSSISQMREIDFLIRKNPNFNEKTLTTFETKEAYCSSRIDRSEIEKIRSNKKYGFNLNSGVLKISTIHSFKGYESPTIFLIVNELDNAELVYVGLTRAKFNLVVFLEKNSKYSDFFEGSLEVIQLSDVIENDMKRA</sequence>
<feature type="domain" description="NERD" evidence="2">
    <location>
        <begin position="19"/>
        <end position="115"/>
    </location>
</feature>
<dbReference type="Proteomes" id="UP000755551">
    <property type="component" value="Unassembled WGS sequence"/>
</dbReference>
<name>A0ABS6MF27_9GAMM</name>
<evidence type="ECO:0000259" key="2">
    <source>
        <dbReference type="Pfam" id="PF08378"/>
    </source>
</evidence>
<dbReference type="Pfam" id="PF08378">
    <property type="entry name" value="NERD"/>
    <property type="match status" value="1"/>
</dbReference>
<evidence type="ECO:0000313" key="4">
    <source>
        <dbReference type="Proteomes" id="UP000755551"/>
    </source>
</evidence>
<accession>A0ABS6MF27</accession>
<dbReference type="EMBL" id="JAHQZT010000049">
    <property type="protein sequence ID" value="MBV0934918.1"/>
    <property type="molecule type" value="Genomic_DNA"/>
</dbReference>